<proteinExistence type="predicted"/>
<dbReference type="GeneID" id="93468844"/>
<evidence type="ECO:0000313" key="3">
    <source>
        <dbReference type="Proteomes" id="UP000199405"/>
    </source>
</evidence>
<dbReference type="PANTHER" id="PTHR33361">
    <property type="entry name" value="GLR0591 PROTEIN"/>
    <property type="match status" value="1"/>
</dbReference>
<dbReference type="Pfam" id="PF05960">
    <property type="entry name" value="DUF885"/>
    <property type="match status" value="1"/>
</dbReference>
<name>A0AAW4JCH4_9ACTN</name>
<dbReference type="AlphaFoldDB" id="A0AAW4JCH4"/>
<dbReference type="Proteomes" id="UP000669887">
    <property type="component" value="Unassembled WGS sequence"/>
</dbReference>
<dbReference type="EMBL" id="JAGFVQ010000003">
    <property type="protein sequence ID" value="MBO4139024.1"/>
    <property type="molecule type" value="Genomic_DNA"/>
</dbReference>
<dbReference type="RefSeq" id="WP_091416281.1">
    <property type="nucleotide sequence ID" value="NZ_FMCQ01000002.1"/>
</dbReference>
<evidence type="ECO:0000313" key="2">
    <source>
        <dbReference type="EMBL" id="SCE72906.1"/>
    </source>
</evidence>
<organism evidence="1 4">
    <name type="scientific">Micromonospora tulbaghiae</name>
    <dbReference type="NCBI Taxonomy" id="479978"/>
    <lineage>
        <taxon>Bacteria</taxon>
        <taxon>Bacillati</taxon>
        <taxon>Actinomycetota</taxon>
        <taxon>Actinomycetes</taxon>
        <taxon>Micromonosporales</taxon>
        <taxon>Micromonosporaceae</taxon>
        <taxon>Micromonospora</taxon>
    </lineage>
</organism>
<dbReference type="InterPro" id="IPR010281">
    <property type="entry name" value="DUF885"/>
</dbReference>
<evidence type="ECO:0000313" key="4">
    <source>
        <dbReference type="Proteomes" id="UP000669887"/>
    </source>
</evidence>
<evidence type="ECO:0000313" key="1">
    <source>
        <dbReference type="EMBL" id="MBO4139024.1"/>
    </source>
</evidence>
<comment type="caution">
    <text evidence="1">The sequence shown here is derived from an EMBL/GenBank/DDBJ whole genome shotgun (WGS) entry which is preliminary data.</text>
</comment>
<dbReference type="PANTHER" id="PTHR33361:SF2">
    <property type="entry name" value="DUF885 DOMAIN-CONTAINING PROTEIN"/>
    <property type="match status" value="1"/>
</dbReference>
<dbReference type="Proteomes" id="UP000199405">
    <property type="component" value="Unassembled WGS sequence"/>
</dbReference>
<gene>
    <name evidence="2" type="ORF">GA0070562_2054</name>
    <name evidence="1" type="ORF">J5U46_02490</name>
</gene>
<sequence>MDTTSSPALAELAAEFWAWRTRTQPDSYDDITRVERPRDWVADWSSAAVRARREAGAGFADRYRRIDVPPTDVRAQVDRRLLGSALARVRWELDLVRAWQRDPSFYIDQSLVCVYNLLLRPPPFGAERVDAIVRHLRNVPAVLEQARENLTGTIAGPFARRALTVLRRADDLLRSALAALAAEVPDRRWPDATAGAARAVAGYRDWLARQAPFDTDDVSVGADAFAFFLHQVALLPYSAEQVRGMARQEWNRAVWAETLPRRTDAAAGGELPDLAELIGRQRAAERALRRFHTEHGLLSPLTGRRRYRMAPMPAYLEPLTWLGVAHDPASPSRSDDDAVRYVRPPSPQLPYFDLAEIRDPLTGLAHEGVHAHQLALSWRHDNPARRRYYDSAPNEGIAFYHEELMLSLGAFDDGSPGADFVVNAKRLRALRADIDVALALGELTPQAAEEVLAEAVPMDRATAAQEAAFFAGSPGQGLSYQVGKLQVLDLVATCARRHGAAFDLKAFHDRLWREGNVPLALQRWELLGLRDHLDRADLLAGV</sequence>
<dbReference type="EMBL" id="FMCQ01000002">
    <property type="protein sequence ID" value="SCE72906.1"/>
    <property type="molecule type" value="Genomic_DNA"/>
</dbReference>
<accession>A0AAW4JCH4</accession>
<keyword evidence="3" id="KW-1185">Reference proteome</keyword>
<reference evidence="1" key="2">
    <citation type="submission" date="2021-03" db="EMBL/GenBank/DDBJ databases">
        <title>X isolated from Micromonospora tulbaghiae.</title>
        <authorList>
            <person name="Stennett H.L."/>
        </authorList>
    </citation>
    <scope>NUCLEOTIDE SEQUENCE</scope>
    <source>
        <strain evidence="1">28M1-20</strain>
    </source>
</reference>
<protein>
    <submittedName>
        <fullName evidence="1">DUF885 family protein</fullName>
    </submittedName>
    <submittedName>
        <fullName evidence="2">Uncharacterized conserved protein, DUF885 familyt</fullName>
    </submittedName>
</protein>
<reference evidence="2 3" key="1">
    <citation type="submission" date="2016-06" db="EMBL/GenBank/DDBJ databases">
        <authorList>
            <person name="Varghese N."/>
            <person name="Submissions Spin"/>
        </authorList>
    </citation>
    <scope>NUCLEOTIDE SEQUENCE [LARGE SCALE GENOMIC DNA]</scope>
    <source>
        <strain evidence="2 3">DSM 45142</strain>
    </source>
</reference>